<evidence type="ECO:0000313" key="1">
    <source>
        <dbReference type="EMBL" id="KAK4756019.1"/>
    </source>
</evidence>
<dbReference type="Proteomes" id="UP001345219">
    <property type="component" value="Chromosome 8"/>
</dbReference>
<evidence type="ECO:0000313" key="2">
    <source>
        <dbReference type="Proteomes" id="UP001345219"/>
    </source>
</evidence>
<organism evidence="1 2">
    <name type="scientific">Trapa incisa</name>
    <dbReference type="NCBI Taxonomy" id="236973"/>
    <lineage>
        <taxon>Eukaryota</taxon>
        <taxon>Viridiplantae</taxon>
        <taxon>Streptophyta</taxon>
        <taxon>Embryophyta</taxon>
        <taxon>Tracheophyta</taxon>
        <taxon>Spermatophyta</taxon>
        <taxon>Magnoliopsida</taxon>
        <taxon>eudicotyledons</taxon>
        <taxon>Gunneridae</taxon>
        <taxon>Pentapetalae</taxon>
        <taxon>rosids</taxon>
        <taxon>malvids</taxon>
        <taxon>Myrtales</taxon>
        <taxon>Lythraceae</taxon>
        <taxon>Trapa</taxon>
    </lineage>
</organism>
<protein>
    <submittedName>
        <fullName evidence="1">Uncharacterized protein</fullName>
    </submittedName>
</protein>
<name>A0AAN7PYK2_9MYRT</name>
<gene>
    <name evidence="1" type="ORF">SAY87_009776</name>
</gene>
<dbReference type="AlphaFoldDB" id="A0AAN7PYK2"/>
<keyword evidence="2" id="KW-1185">Reference proteome</keyword>
<dbReference type="EMBL" id="JAXIOK010000014">
    <property type="protein sequence ID" value="KAK4756019.1"/>
    <property type="molecule type" value="Genomic_DNA"/>
</dbReference>
<accession>A0AAN7PYK2</accession>
<sequence>MEKGGGQFTRMGKRDGVRAKAALVLCPTKASKAWSLEPLRKEERNSQLQLHFFTSRQFLSPNFHGLNGLEVLLLIWYVLLTRGTARASCTPFITKKM</sequence>
<reference evidence="1 2" key="1">
    <citation type="journal article" date="2023" name="Hortic Res">
        <title>Pangenome of water caltrop reveals structural variations and asymmetric subgenome divergence after allopolyploidization.</title>
        <authorList>
            <person name="Zhang X."/>
            <person name="Chen Y."/>
            <person name="Wang L."/>
            <person name="Yuan Y."/>
            <person name="Fang M."/>
            <person name="Shi L."/>
            <person name="Lu R."/>
            <person name="Comes H.P."/>
            <person name="Ma Y."/>
            <person name="Chen Y."/>
            <person name="Huang G."/>
            <person name="Zhou Y."/>
            <person name="Zheng Z."/>
            <person name="Qiu Y."/>
        </authorList>
    </citation>
    <scope>NUCLEOTIDE SEQUENCE [LARGE SCALE GENOMIC DNA]</scope>
    <source>
        <tissue evidence="1">Roots</tissue>
    </source>
</reference>
<proteinExistence type="predicted"/>
<comment type="caution">
    <text evidence="1">The sequence shown here is derived from an EMBL/GenBank/DDBJ whole genome shotgun (WGS) entry which is preliminary data.</text>
</comment>